<proteinExistence type="predicted"/>
<dbReference type="InterPro" id="IPR037126">
    <property type="entry name" value="PdaC/RsiV-like_sf"/>
</dbReference>
<evidence type="ECO:0000313" key="2">
    <source>
        <dbReference type="EMBL" id="RZN60252.1"/>
    </source>
</evidence>
<gene>
    <name evidence="2" type="ORF">EIG79_04065</name>
</gene>
<dbReference type="OrthoDB" id="6697831at2"/>
<dbReference type="EMBL" id="RQXS01000012">
    <property type="protein sequence ID" value="RZN60252.1"/>
    <property type="molecule type" value="Genomic_DNA"/>
</dbReference>
<dbReference type="Proteomes" id="UP000294229">
    <property type="component" value="Unassembled WGS sequence"/>
</dbReference>
<evidence type="ECO:0000313" key="3">
    <source>
        <dbReference type="Proteomes" id="UP000294229"/>
    </source>
</evidence>
<dbReference type="Gene3D" id="3.90.640.20">
    <property type="entry name" value="Heat-shock cognate protein, ATPase"/>
    <property type="match status" value="1"/>
</dbReference>
<feature type="domain" description="DUF3298" evidence="1">
    <location>
        <begin position="237"/>
        <end position="298"/>
    </location>
</feature>
<accession>A0A8B3TIX4</accession>
<name>A0A8B3TIX4_AVIPA</name>
<dbReference type="Pfam" id="PF11738">
    <property type="entry name" value="DUF3298"/>
    <property type="match status" value="1"/>
</dbReference>
<sequence length="309" mass="35346">MILLILMKLMKLEGAISMKKTFLTLSVSAVLLLSACNDKDNVKIEPKAATQTQVATEQKTEFPALNVKTVDIFNKGETIEIPSNKGEKEQASLFTYVNLAETQVAWLNQLLLNTQYKQGINYLKHLNQINETQESQPEVLPTILSKANLTQLFTLIHQRSLEVAKKNGNRGMEFAVQTTYLGQKNNWVGFHNTIYSYEGGAHGIEISEYLNIDVDKQSLVTLDQLIDKKDQPAILNALWKVYDDLSKEANFNTNYIEKTDFYISPDFYFDQDGVNFVYQPYALFPYAFGEITLTLPWEQQEAELIKFEW</sequence>
<dbReference type="Gene3D" id="3.30.565.40">
    <property type="entry name" value="Fervidobacterium nodosum Rt17-B1 like"/>
    <property type="match status" value="1"/>
</dbReference>
<reference evidence="2 3" key="1">
    <citation type="submission" date="2018-11" db="EMBL/GenBank/DDBJ databases">
        <title>Sequencing Av. paragallinarum serogroups.</title>
        <authorList>
            <person name="Hellmuth J.E."/>
            <person name="Boucher C.E."/>
            <person name="Cason E.D."/>
        </authorList>
    </citation>
    <scope>NUCLEOTIDE SEQUENCE [LARGE SCALE GENOMIC DNA]</scope>
    <source>
        <strain evidence="2 3">SA-3</strain>
    </source>
</reference>
<dbReference type="AlphaFoldDB" id="A0A8B3TIX4"/>
<protein>
    <submittedName>
        <fullName evidence="2">DUF3298 domain-containing protein</fullName>
    </submittedName>
</protein>
<evidence type="ECO:0000259" key="1">
    <source>
        <dbReference type="Pfam" id="PF11738"/>
    </source>
</evidence>
<organism evidence="2 3">
    <name type="scientific">Avibacterium paragallinarum</name>
    <name type="common">Haemophilus gallinarum</name>
    <dbReference type="NCBI Taxonomy" id="728"/>
    <lineage>
        <taxon>Bacteria</taxon>
        <taxon>Pseudomonadati</taxon>
        <taxon>Pseudomonadota</taxon>
        <taxon>Gammaproteobacteria</taxon>
        <taxon>Pasteurellales</taxon>
        <taxon>Pasteurellaceae</taxon>
        <taxon>Avibacterium</taxon>
    </lineage>
</organism>
<dbReference type="InterPro" id="IPR021729">
    <property type="entry name" value="DUF3298"/>
</dbReference>
<comment type="caution">
    <text evidence="2">The sequence shown here is derived from an EMBL/GenBank/DDBJ whole genome shotgun (WGS) entry which is preliminary data.</text>
</comment>